<evidence type="ECO:0000256" key="1">
    <source>
        <dbReference type="ARBA" id="ARBA00004123"/>
    </source>
</evidence>
<dbReference type="GO" id="GO:0031080">
    <property type="term" value="C:nuclear pore outer ring"/>
    <property type="evidence" value="ECO:0007669"/>
    <property type="project" value="TreeGrafter"/>
</dbReference>
<evidence type="ECO:0000256" key="2">
    <source>
        <dbReference type="ARBA" id="ARBA00022574"/>
    </source>
</evidence>
<dbReference type="PANTHER" id="PTHR22652:SF0">
    <property type="entry name" value="NUCLEOPORIN NUP43"/>
    <property type="match status" value="1"/>
</dbReference>
<dbReference type="PANTHER" id="PTHR22652">
    <property type="entry name" value="NUCLEOPORIN NUP43"/>
    <property type="match status" value="1"/>
</dbReference>
<evidence type="ECO:0000256" key="5">
    <source>
        <dbReference type="PROSITE-ProRule" id="PRU00221"/>
    </source>
</evidence>
<dbReference type="Proteomes" id="UP001054837">
    <property type="component" value="Unassembled WGS sequence"/>
</dbReference>
<dbReference type="EMBL" id="BPLQ01007249">
    <property type="protein sequence ID" value="GIY28986.1"/>
    <property type="molecule type" value="Genomic_DNA"/>
</dbReference>
<dbReference type="Gene3D" id="2.130.10.10">
    <property type="entry name" value="YVTN repeat-like/Quinoprotein amine dehydrogenase"/>
    <property type="match status" value="1"/>
</dbReference>
<evidence type="ECO:0000256" key="4">
    <source>
        <dbReference type="ARBA" id="ARBA00023242"/>
    </source>
</evidence>
<comment type="caution">
    <text evidence="6">The sequence shown here is derived from an EMBL/GenBank/DDBJ whole genome shotgun (WGS) entry which is preliminary data.</text>
</comment>
<dbReference type="SUPFAM" id="SSF50978">
    <property type="entry name" value="WD40 repeat-like"/>
    <property type="match status" value="1"/>
</dbReference>
<accession>A0AAV4S7D3</accession>
<reference evidence="6 7" key="1">
    <citation type="submission" date="2021-06" db="EMBL/GenBank/DDBJ databases">
        <title>Caerostris darwini draft genome.</title>
        <authorList>
            <person name="Kono N."/>
            <person name="Arakawa K."/>
        </authorList>
    </citation>
    <scope>NUCLEOTIDE SEQUENCE [LARGE SCALE GENOMIC DNA]</scope>
</reference>
<dbReference type="SMART" id="SM00320">
    <property type="entry name" value="WD40"/>
    <property type="match status" value="6"/>
</dbReference>
<dbReference type="InterPro" id="IPR015943">
    <property type="entry name" value="WD40/YVTN_repeat-like_dom_sf"/>
</dbReference>
<name>A0AAV4S7D3_9ARAC</name>
<evidence type="ECO:0000313" key="7">
    <source>
        <dbReference type="Proteomes" id="UP001054837"/>
    </source>
</evidence>
<dbReference type="InterPro" id="IPR001680">
    <property type="entry name" value="WD40_rpt"/>
</dbReference>
<proteinExistence type="predicted"/>
<sequence length="359" mass="40126">MSIVKIKFVSRKISKIRFQPKNSSVFVTGSYNDDANQISVWKFPDPSSHMDDEDDVGCIDDDPQIVSTKPFNGCVTDLKVPSDDLIFASSSLGSIFLFKYSEEKLQCIHTWEKLHKFHNSPASTTGISIKGQDVASVGEDGKLCLFNFNVDQNVKEIADADLCSFTSVTYLRHHEIVAGNSLGYLRLWDLRTNIDAPSSLLSLSSREQTGISCMNTHPTQSHILATGYDDGTLCIWDMRQDRKPTSHFEGHSAAVTELLFHPTNPDFLYTSSFDSCVWQWDASGLRNPVSIFNTPMDPQEKNFTKGNPWLNCDAHKHKLEITALSGQTWTCVNTLDISGTTLIWGTDNEELCILNDVIV</sequence>
<dbReference type="InterPro" id="IPR036322">
    <property type="entry name" value="WD40_repeat_dom_sf"/>
</dbReference>
<organism evidence="6 7">
    <name type="scientific">Caerostris darwini</name>
    <dbReference type="NCBI Taxonomy" id="1538125"/>
    <lineage>
        <taxon>Eukaryota</taxon>
        <taxon>Metazoa</taxon>
        <taxon>Ecdysozoa</taxon>
        <taxon>Arthropoda</taxon>
        <taxon>Chelicerata</taxon>
        <taxon>Arachnida</taxon>
        <taxon>Araneae</taxon>
        <taxon>Araneomorphae</taxon>
        <taxon>Entelegynae</taxon>
        <taxon>Araneoidea</taxon>
        <taxon>Araneidae</taxon>
        <taxon>Caerostris</taxon>
    </lineage>
</organism>
<dbReference type="AlphaFoldDB" id="A0AAV4S7D3"/>
<evidence type="ECO:0000313" key="6">
    <source>
        <dbReference type="EMBL" id="GIY28986.1"/>
    </source>
</evidence>
<feature type="repeat" description="WD" evidence="5">
    <location>
        <begin position="248"/>
        <end position="281"/>
    </location>
</feature>
<keyword evidence="7" id="KW-1185">Reference proteome</keyword>
<keyword evidence="3" id="KW-0677">Repeat</keyword>
<comment type="subcellular location">
    <subcellularLocation>
        <location evidence="1">Nucleus</location>
    </subcellularLocation>
</comment>
<evidence type="ECO:0000256" key="3">
    <source>
        <dbReference type="ARBA" id="ARBA00022737"/>
    </source>
</evidence>
<keyword evidence="2 5" id="KW-0853">WD repeat</keyword>
<dbReference type="Pfam" id="PF00400">
    <property type="entry name" value="WD40"/>
    <property type="match status" value="2"/>
</dbReference>
<dbReference type="PROSITE" id="PS00678">
    <property type="entry name" value="WD_REPEATS_1"/>
    <property type="match status" value="1"/>
</dbReference>
<dbReference type="InterPro" id="IPR019775">
    <property type="entry name" value="WD40_repeat_CS"/>
</dbReference>
<feature type="repeat" description="WD" evidence="5">
    <location>
        <begin position="204"/>
        <end position="246"/>
    </location>
</feature>
<gene>
    <name evidence="6" type="primary">NUP43</name>
    <name evidence="6" type="ORF">CDAR_79172</name>
</gene>
<dbReference type="PROSITE" id="PS50082">
    <property type="entry name" value="WD_REPEATS_2"/>
    <property type="match status" value="2"/>
</dbReference>
<protein>
    <submittedName>
        <fullName evidence="6">Nucleoporin Nup43</fullName>
    </submittedName>
</protein>
<keyword evidence="4" id="KW-0539">Nucleus</keyword>